<feature type="transmembrane region" description="Helical" evidence="1">
    <location>
        <begin position="242"/>
        <end position="263"/>
    </location>
</feature>
<dbReference type="EMBL" id="KZ678372">
    <property type="protein sequence ID" value="PSS05221.1"/>
    <property type="molecule type" value="Genomic_DNA"/>
</dbReference>
<dbReference type="AlphaFoldDB" id="A0A2T3ANM7"/>
<organism evidence="2 3">
    <name type="scientific">Coniella lustricola</name>
    <dbReference type="NCBI Taxonomy" id="2025994"/>
    <lineage>
        <taxon>Eukaryota</taxon>
        <taxon>Fungi</taxon>
        <taxon>Dikarya</taxon>
        <taxon>Ascomycota</taxon>
        <taxon>Pezizomycotina</taxon>
        <taxon>Sordariomycetes</taxon>
        <taxon>Sordariomycetidae</taxon>
        <taxon>Diaporthales</taxon>
        <taxon>Schizoparmaceae</taxon>
        <taxon>Coniella</taxon>
    </lineage>
</organism>
<dbReference type="Proteomes" id="UP000241462">
    <property type="component" value="Unassembled WGS sequence"/>
</dbReference>
<dbReference type="GO" id="GO:0016020">
    <property type="term" value="C:membrane"/>
    <property type="evidence" value="ECO:0007669"/>
    <property type="project" value="TreeGrafter"/>
</dbReference>
<feature type="transmembrane region" description="Helical" evidence="1">
    <location>
        <begin position="206"/>
        <end position="230"/>
    </location>
</feature>
<name>A0A2T3ANM7_9PEZI</name>
<feature type="transmembrane region" description="Helical" evidence="1">
    <location>
        <begin position="85"/>
        <end position="105"/>
    </location>
</feature>
<evidence type="ECO:0000256" key="1">
    <source>
        <dbReference type="SAM" id="Phobius"/>
    </source>
</evidence>
<dbReference type="InParanoid" id="A0A2T3ANM7"/>
<feature type="transmembrane region" description="Helical" evidence="1">
    <location>
        <begin position="141"/>
        <end position="164"/>
    </location>
</feature>
<dbReference type="OrthoDB" id="5293596at2759"/>
<evidence type="ECO:0000313" key="2">
    <source>
        <dbReference type="EMBL" id="PSS05221.1"/>
    </source>
</evidence>
<keyword evidence="1" id="KW-0472">Membrane</keyword>
<proteinExistence type="predicted"/>
<keyword evidence="1" id="KW-1133">Transmembrane helix</keyword>
<feature type="transmembrane region" description="Helical" evidence="1">
    <location>
        <begin position="45"/>
        <end position="65"/>
    </location>
</feature>
<reference evidence="2 3" key="1">
    <citation type="journal article" date="2018" name="Mycol. Prog.">
        <title>Coniella lustricola, a new species from submerged detritus.</title>
        <authorList>
            <person name="Raudabaugh D.B."/>
            <person name="Iturriaga T."/>
            <person name="Carver A."/>
            <person name="Mondo S."/>
            <person name="Pangilinan J."/>
            <person name="Lipzen A."/>
            <person name="He G."/>
            <person name="Amirebrahimi M."/>
            <person name="Grigoriev I.V."/>
            <person name="Miller A.N."/>
        </authorList>
    </citation>
    <scope>NUCLEOTIDE SEQUENCE [LARGE SCALE GENOMIC DNA]</scope>
    <source>
        <strain evidence="2 3">B22-T-1</strain>
    </source>
</reference>
<evidence type="ECO:0000313" key="3">
    <source>
        <dbReference type="Proteomes" id="UP000241462"/>
    </source>
</evidence>
<dbReference type="STRING" id="2025994.A0A2T3ANM7"/>
<dbReference type="PANTHER" id="PTHR12242">
    <property type="entry name" value="OS02G0130600 PROTEIN-RELATED"/>
    <property type="match status" value="1"/>
</dbReference>
<accession>A0A2T3ANM7</accession>
<sequence length="315" mass="36433">MDRVLERAPLLGFRQQDEEGQARESDHPIFLRAAHSPWRPLNQNALGYIRGAILAYMIATAAILLDYKTKHREDEHTAWHIPFQFSTITWLLLVLYHIMVTAWTVTHMHWPDTDPTDRRWETRLIRFLSPPEQTPDSRRRFYFSLFYTVAHVFALTNVMVYWTIMVPNGHAHWPAQGGRNEGFYIAITEDDNSKFPPFKDVFSEGWFKPFCLFNLFIFPALITLIETLFLNSMRRQEPVPSHLFGIMAAAALYLVFGAIGKLLTGHNPFFWMDESIVGSKEKVAGYCVGFVSLAAAMFSMLYGLINMRENVSHTH</sequence>
<keyword evidence="1" id="KW-0812">Transmembrane</keyword>
<protein>
    <recommendedName>
        <fullName evidence="4">FAR-17a/AIG1-like protein</fullName>
    </recommendedName>
</protein>
<feature type="transmembrane region" description="Helical" evidence="1">
    <location>
        <begin position="283"/>
        <end position="305"/>
    </location>
</feature>
<dbReference type="PANTHER" id="PTHR12242:SF1">
    <property type="entry name" value="MYND-TYPE DOMAIN-CONTAINING PROTEIN"/>
    <property type="match status" value="1"/>
</dbReference>
<gene>
    <name evidence="2" type="ORF">BD289DRAFT_501848</name>
</gene>
<evidence type="ECO:0008006" key="4">
    <source>
        <dbReference type="Google" id="ProtNLM"/>
    </source>
</evidence>
<keyword evidence="3" id="KW-1185">Reference proteome</keyword>